<dbReference type="EMBL" id="BFEA01000693">
    <property type="protein sequence ID" value="GBG88766.1"/>
    <property type="molecule type" value="Genomic_DNA"/>
</dbReference>
<dbReference type="InterPro" id="IPR029510">
    <property type="entry name" value="Ald_DH_CS_GLU"/>
</dbReference>
<reference evidence="6 7" key="1">
    <citation type="journal article" date="2018" name="Cell">
        <title>The Chara Genome: Secondary Complexity and Implications for Plant Terrestrialization.</title>
        <authorList>
            <person name="Nishiyama T."/>
            <person name="Sakayama H."/>
            <person name="Vries J.D."/>
            <person name="Buschmann H."/>
            <person name="Saint-Marcoux D."/>
            <person name="Ullrich K.K."/>
            <person name="Haas F.B."/>
            <person name="Vanderstraeten L."/>
            <person name="Becker D."/>
            <person name="Lang D."/>
            <person name="Vosolsobe S."/>
            <person name="Rombauts S."/>
            <person name="Wilhelmsson P.K.I."/>
            <person name="Janitza P."/>
            <person name="Kern R."/>
            <person name="Heyl A."/>
            <person name="Rumpler F."/>
            <person name="Villalobos L.I.A.C."/>
            <person name="Clay J.M."/>
            <person name="Skokan R."/>
            <person name="Toyoda A."/>
            <person name="Suzuki Y."/>
            <person name="Kagoshima H."/>
            <person name="Schijlen E."/>
            <person name="Tajeshwar N."/>
            <person name="Catarino B."/>
            <person name="Hetherington A.J."/>
            <person name="Saltykova A."/>
            <person name="Bonnot C."/>
            <person name="Breuninger H."/>
            <person name="Symeonidi A."/>
            <person name="Radhakrishnan G.V."/>
            <person name="Van Nieuwerburgh F."/>
            <person name="Deforce D."/>
            <person name="Chang C."/>
            <person name="Karol K.G."/>
            <person name="Hedrich R."/>
            <person name="Ulvskov P."/>
            <person name="Glockner G."/>
            <person name="Delwiche C.F."/>
            <person name="Petrasek J."/>
            <person name="Van de Peer Y."/>
            <person name="Friml J."/>
            <person name="Beilby M."/>
            <person name="Dolan L."/>
            <person name="Kohara Y."/>
            <person name="Sugano S."/>
            <person name="Fujiyama A."/>
            <person name="Delaux P.-M."/>
            <person name="Quint M."/>
            <person name="TheiBen G."/>
            <person name="Hagemann M."/>
            <person name="Harholt J."/>
            <person name="Dunand C."/>
            <person name="Zachgo S."/>
            <person name="Langdale J."/>
            <person name="Maumus F."/>
            <person name="Straeten D.V.D."/>
            <person name="Gould S.B."/>
            <person name="Rensing S.A."/>
        </authorList>
    </citation>
    <scope>NUCLEOTIDE SEQUENCE [LARGE SCALE GENOMIC DNA]</scope>
    <source>
        <strain evidence="6 7">S276</strain>
    </source>
</reference>
<dbReference type="Gramene" id="GBG88766">
    <property type="protein sequence ID" value="GBG88766"/>
    <property type="gene ID" value="CBR_g48384"/>
</dbReference>
<dbReference type="STRING" id="69332.A0A388M2J8"/>
<dbReference type="SUPFAM" id="SSF53720">
    <property type="entry name" value="ALDH-like"/>
    <property type="match status" value="1"/>
</dbReference>
<dbReference type="GO" id="GO:0016620">
    <property type="term" value="F:oxidoreductase activity, acting on the aldehyde or oxo group of donors, NAD or NADP as acceptor"/>
    <property type="evidence" value="ECO:0007669"/>
    <property type="project" value="InterPro"/>
</dbReference>
<dbReference type="PANTHER" id="PTHR11699">
    <property type="entry name" value="ALDEHYDE DEHYDROGENASE-RELATED"/>
    <property type="match status" value="1"/>
</dbReference>
<keyword evidence="2 4" id="KW-0560">Oxidoreductase</keyword>
<feature type="active site" evidence="3">
    <location>
        <position position="317"/>
    </location>
</feature>
<dbReference type="OMA" id="FPEGCFQ"/>
<organism evidence="6 7">
    <name type="scientific">Chara braunii</name>
    <name type="common">Braun's stonewort</name>
    <dbReference type="NCBI Taxonomy" id="69332"/>
    <lineage>
        <taxon>Eukaryota</taxon>
        <taxon>Viridiplantae</taxon>
        <taxon>Streptophyta</taxon>
        <taxon>Charophyceae</taxon>
        <taxon>Charales</taxon>
        <taxon>Characeae</taxon>
        <taxon>Chara</taxon>
    </lineage>
</organism>
<accession>A0A388M2J8</accession>
<dbReference type="InterPro" id="IPR016161">
    <property type="entry name" value="Ald_DH/histidinol_DH"/>
</dbReference>
<dbReference type="InterPro" id="IPR016162">
    <property type="entry name" value="Ald_DH_N"/>
</dbReference>
<comment type="caution">
    <text evidence="6">The sequence shown here is derived from an EMBL/GenBank/DDBJ whole genome shotgun (WGS) entry which is preliminary data.</text>
</comment>
<dbReference type="Proteomes" id="UP000265515">
    <property type="component" value="Unassembled WGS sequence"/>
</dbReference>
<dbReference type="AlphaFoldDB" id="A0A388M2J8"/>
<comment type="similarity">
    <text evidence="1 4">Belongs to the aldehyde dehydrogenase family.</text>
</comment>
<evidence type="ECO:0000259" key="5">
    <source>
        <dbReference type="Pfam" id="PF00171"/>
    </source>
</evidence>
<dbReference type="FunFam" id="3.40.309.10:FF:000009">
    <property type="entry name" value="Aldehyde dehydrogenase A"/>
    <property type="match status" value="1"/>
</dbReference>
<evidence type="ECO:0000313" key="7">
    <source>
        <dbReference type="Proteomes" id="UP000265515"/>
    </source>
</evidence>
<dbReference type="InterPro" id="IPR015590">
    <property type="entry name" value="Aldehyde_DH_dom"/>
</dbReference>
<proteinExistence type="inferred from homology"/>
<sequence>MSTRAATVVTSKRTMLPRWAILRHSFAAARATWGSPRGGGGGGAAAAAAAAAAHRASAATMSSTSSSSEGRLLGQRQRRRFSTFGRRFSTFEVVNPTTEEVIAEIDEDSPASVIAKYEKLAGGVERWRKTPIVDRKAVLLLFNELLLKHVDKLASVLTAEIGKPITQARQEIRASVQRVRYFIDHAEAVLQEELVHQVGRLSERIVYEPLGVVAHICSWNYPYFISSNVVAAALVTGNTVLFKPSEQTTLSGQLMEELLHEAGVPGDAFILTKGGRSTGETVASLQGLGGLYFTGSYPTGVRVAELAAPHLVKLQLELGGKDAVYVRHDVADVAAAAATIADGAFYNCGQSCCSVERIYVDRSVSREFLESLARNVNAFKQGDPMHEATYLGPVARGQHLAFLREQLQDALTKGASVVVGGDIDVAREEGSGFFFPPTVLTNVHHGMKVMREETFGPLVGVQVVDGDDQAVDLMRDTEYGLTAGVFTRDKAKAEAILRDLEVGTGYWNCCDRVSPRLPWSGRKNSGVGCTLSMEGLRSFLKSKALHLYQPAC</sequence>
<dbReference type="Pfam" id="PF00171">
    <property type="entry name" value="Aldedh"/>
    <property type="match status" value="1"/>
</dbReference>
<feature type="domain" description="Aldehyde dehydrogenase" evidence="5">
    <location>
        <begin position="89"/>
        <end position="544"/>
    </location>
</feature>
<evidence type="ECO:0000256" key="1">
    <source>
        <dbReference type="ARBA" id="ARBA00009986"/>
    </source>
</evidence>
<gene>
    <name evidence="6" type="ORF">CBR_g48384</name>
</gene>
<protein>
    <recommendedName>
        <fullName evidence="5">Aldehyde dehydrogenase domain-containing protein</fullName>
    </recommendedName>
</protein>
<dbReference type="PROSITE" id="PS00687">
    <property type="entry name" value="ALDEHYDE_DEHYDR_GLU"/>
    <property type="match status" value="1"/>
</dbReference>
<keyword evidence="7" id="KW-1185">Reference proteome</keyword>
<evidence type="ECO:0000313" key="6">
    <source>
        <dbReference type="EMBL" id="GBG88766.1"/>
    </source>
</evidence>
<dbReference type="InterPro" id="IPR016163">
    <property type="entry name" value="Ald_DH_C"/>
</dbReference>
<dbReference type="Gene3D" id="3.40.309.10">
    <property type="entry name" value="Aldehyde Dehydrogenase, Chain A, domain 2"/>
    <property type="match status" value="1"/>
</dbReference>
<dbReference type="Gene3D" id="3.40.605.10">
    <property type="entry name" value="Aldehyde Dehydrogenase, Chain A, domain 1"/>
    <property type="match status" value="1"/>
</dbReference>
<name>A0A388M2J8_CHABU</name>
<dbReference type="OrthoDB" id="310895at2759"/>
<evidence type="ECO:0000256" key="3">
    <source>
        <dbReference type="PROSITE-ProRule" id="PRU10007"/>
    </source>
</evidence>
<evidence type="ECO:0000256" key="4">
    <source>
        <dbReference type="RuleBase" id="RU003345"/>
    </source>
</evidence>
<evidence type="ECO:0000256" key="2">
    <source>
        <dbReference type="ARBA" id="ARBA00023002"/>
    </source>
</evidence>